<keyword evidence="1" id="KW-0472">Membrane</keyword>
<dbReference type="Gene3D" id="1.20.5.900">
    <property type="entry name" value="transmembrane domain of human cd4"/>
    <property type="match status" value="1"/>
</dbReference>
<dbReference type="Proteomes" id="UP000507470">
    <property type="component" value="Unassembled WGS sequence"/>
</dbReference>
<dbReference type="EMBL" id="CACVKT020002789">
    <property type="protein sequence ID" value="CAC5379985.1"/>
    <property type="molecule type" value="Genomic_DNA"/>
</dbReference>
<protein>
    <submittedName>
        <fullName evidence="2">Uncharacterized protein</fullName>
    </submittedName>
</protein>
<sequence length="219" mass="24669">MCLKELDYSSLKCQSYVIFQWYWSYYNYDYSSFVYNTDKISGEGCADSSHVSNSIFAQCLTDGSEDSFGMRRSEKGVPDNVNDTFKFKIETKWNYNYVMIGGISGGIVGLCIFTGVGIYLCINCRRRKRVTGRYCCACLPSCSKFMKEGIAQGFSAELTAAGILLCSCVLCRRQNCKQHEQDQCEKVTVETDCTSTDSENKWETVTAFKDQDSAPLCDS</sequence>
<dbReference type="OrthoDB" id="10343701at2759"/>
<gene>
    <name evidence="2" type="ORF">MCOR_15982</name>
</gene>
<evidence type="ECO:0000313" key="3">
    <source>
        <dbReference type="Proteomes" id="UP000507470"/>
    </source>
</evidence>
<dbReference type="AlphaFoldDB" id="A0A6J8B7V6"/>
<name>A0A6J8B7V6_MYTCO</name>
<keyword evidence="1" id="KW-1133">Transmembrane helix</keyword>
<evidence type="ECO:0000256" key="1">
    <source>
        <dbReference type="SAM" id="Phobius"/>
    </source>
</evidence>
<keyword evidence="1" id="KW-0812">Transmembrane</keyword>
<organism evidence="2 3">
    <name type="scientific">Mytilus coruscus</name>
    <name type="common">Sea mussel</name>
    <dbReference type="NCBI Taxonomy" id="42192"/>
    <lineage>
        <taxon>Eukaryota</taxon>
        <taxon>Metazoa</taxon>
        <taxon>Spiralia</taxon>
        <taxon>Lophotrochozoa</taxon>
        <taxon>Mollusca</taxon>
        <taxon>Bivalvia</taxon>
        <taxon>Autobranchia</taxon>
        <taxon>Pteriomorphia</taxon>
        <taxon>Mytilida</taxon>
        <taxon>Mytiloidea</taxon>
        <taxon>Mytilidae</taxon>
        <taxon>Mytilinae</taxon>
        <taxon>Mytilus</taxon>
    </lineage>
</organism>
<feature type="transmembrane region" description="Helical" evidence="1">
    <location>
        <begin position="97"/>
        <end position="122"/>
    </location>
</feature>
<proteinExistence type="predicted"/>
<accession>A0A6J8B7V6</accession>
<reference evidence="2 3" key="1">
    <citation type="submission" date="2020-06" db="EMBL/GenBank/DDBJ databases">
        <authorList>
            <person name="Li R."/>
            <person name="Bekaert M."/>
        </authorList>
    </citation>
    <scope>NUCLEOTIDE SEQUENCE [LARGE SCALE GENOMIC DNA]</scope>
    <source>
        <strain evidence="3">wild</strain>
    </source>
</reference>
<keyword evidence="3" id="KW-1185">Reference proteome</keyword>
<evidence type="ECO:0000313" key="2">
    <source>
        <dbReference type="EMBL" id="CAC5379985.1"/>
    </source>
</evidence>